<feature type="domain" description="Beta-Casp" evidence="3">
    <location>
        <begin position="253"/>
        <end position="381"/>
    </location>
</feature>
<sequence>MASLQFLGAIGEVTGSAYLLRSAKSTILLECGLHQGRGADEANQAPFEFRVEAIDAVVLSHAHLDHSGLLPRLVREGYRGPIYMTRATHDLIDIMLHDAAFLQMKDTEWENKQRHKAGKAPLEPLYTEQDVEATLQLRQTLDYRQRIPISPDVQLQYHDAGHILGSAIVELTVEDAGTTRRLVFSGDLGNIHHPLLQDPEYLQQADTLLLESTYGDRNHRSYEETVEEFQQALQAAAEAGGNVLIPAFAVGRTQEILFWLGKFYRQGRLPQQQIFLDSPMAIAASELYFRYLHLFNDDDAQALVDTAHHRWEEWLPNLRCTRTVEESMQINTIHGGAIIIAGSGMCTGGRISHHLKNNLWKNNTHLIIVGFQAAGTPGRALVDGTERLKLFGREVNVKAPVHTLGGFSAHADQQQLLEWAGHFKPRPRLYLVHGEQDKREILQEQFRQHYDWNARLPAYKEKIEL</sequence>
<keyword evidence="1" id="KW-0378">Hydrolase</keyword>
<comment type="caution">
    <text evidence="4">The sequence shown here is derived from an EMBL/GenBank/DDBJ whole genome shotgun (WGS) entry which is preliminary data.</text>
</comment>
<dbReference type="OrthoDB" id="9803916at2"/>
<dbReference type="Pfam" id="PF00753">
    <property type="entry name" value="Lactamase_B"/>
    <property type="match status" value="1"/>
</dbReference>
<feature type="domain" description="Metallo-beta-lactamase" evidence="2">
    <location>
        <begin position="14"/>
        <end position="248"/>
    </location>
</feature>
<dbReference type="RefSeq" id="WP_134081665.1">
    <property type="nucleotide sequence ID" value="NZ_SOQX01000002.1"/>
</dbReference>
<evidence type="ECO:0000259" key="2">
    <source>
        <dbReference type="SMART" id="SM00849"/>
    </source>
</evidence>
<proteinExistence type="predicted"/>
<dbReference type="InterPro" id="IPR001279">
    <property type="entry name" value="Metallo-B-lactamas"/>
</dbReference>
<dbReference type="InterPro" id="IPR050698">
    <property type="entry name" value="MBL"/>
</dbReference>
<dbReference type="SUPFAM" id="SSF56281">
    <property type="entry name" value="Metallo-hydrolase/oxidoreductase"/>
    <property type="match status" value="1"/>
</dbReference>
<evidence type="ECO:0000313" key="5">
    <source>
        <dbReference type="Proteomes" id="UP000294914"/>
    </source>
</evidence>
<dbReference type="PANTHER" id="PTHR11203:SF37">
    <property type="entry name" value="INTEGRATOR COMPLEX SUBUNIT 11"/>
    <property type="match status" value="1"/>
</dbReference>
<dbReference type="InterPro" id="IPR011108">
    <property type="entry name" value="RMMBL"/>
</dbReference>
<gene>
    <name evidence="4" type="ORF">EDC23_0949</name>
</gene>
<accession>A0A4R8IQJ2</accession>
<dbReference type="InterPro" id="IPR036866">
    <property type="entry name" value="RibonucZ/Hydroxyglut_hydro"/>
</dbReference>
<dbReference type="Pfam" id="PF07521">
    <property type="entry name" value="RMMBL"/>
    <property type="match status" value="1"/>
</dbReference>
<protein>
    <submittedName>
        <fullName evidence="4">Metallo-beta-lactamase family protein</fullName>
    </submittedName>
</protein>
<dbReference type="AlphaFoldDB" id="A0A4R8IQJ2"/>
<dbReference type="GO" id="GO:0016787">
    <property type="term" value="F:hydrolase activity"/>
    <property type="evidence" value="ECO:0007669"/>
    <property type="project" value="UniProtKB-KW"/>
</dbReference>
<dbReference type="InterPro" id="IPR022712">
    <property type="entry name" value="Beta_Casp"/>
</dbReference>
<dbReference type="SMART" id="SM01027">
    <property type="entry name" value="Beta-Casp"/>
    <property type="match status" value="1"/>
</dbReference>
<name>A0A4R8IQJ2_9GAMM</name>
<dbReference type="Gene3D" id="3.60.15.10">
    <property type="entry name" value="Ribonuclease Z/Hydroxyacylglutathione hydrolase-like"/>
    <property type="match status" value="1"/>
</dbReference>
<dbReference type="GO" id="GO:0004521">
    <property type="term" value="F:RNA endonuclease activity"/>
    <property type="evidence" value="ECO:0007669"/>
    <property type="project" value="TreeGrafter"/>
</dbReference>
<dbReference type="Pfam" id="PF10996">
    <property type="entry name" value="Beta-Casp"/>
    <property type="match status" value="1"/>
</dbReference>
<keyword evidence="5" id="KW-1185">Reference proteome</keyword>
<dbReference type="PANTHER" id="PTHR11203">
    <property type="entry name" value="CLEAVAGE AND POLYADENYLATION SPECIFICITY FACTOR FAMILY MEMBER"/>
    <property type="match status" value="1"/>
</dbReference>
<reference evidence="4 5" key="1">
    <citation type="submission" date="2019-03" db="EMBL/GenBank/DDBJ databases">
        <title>Genomic Encyclopedia of Type Strains, Phase IV (KMG-IV): sequencing the most valuable type-strain genomes for metagenomic binning, comparative biology and taxonomic classification.</title>
        <authorList>
            <person name="Goeker M."/>
        </authorList>
    </citation>
    <scope>NUCLEOTIDE SEQUENCE [LARGE SCALE GENOMIC DNA]</scope>
    <source>
        <strain evidence="4 5">DSM 16326</strain>
    </source>
</reference>
<evidence type="ECO:0000256" key="1">
    <source>
        <dbReference type="ARBA" id="ARBA00022801"/>
    </source>
</evidence>
<dbReference type="EMBL" id="SOQX01000002">
    <property type="protein sequence ID" value="TDY02574.1"/>
    <property type="molecule type" value="Genomic_DNA"/>
</dbReference>
<dbReference type="SMART" id="SM00849">
    <property type="entry name" value="Lactamase_B"/>
    <property type="match status" value="1"/>
</dbReference>
<dbReference type="Proteomes" id="UP000294914">
    <property type="component" value="Unassembled WGS sequence"/>
</dbReference>
<evidence type="ECO:0000259" key="3">
    <source>
        <dbReference type="SMART" id="SM01027"/>
    </source>
</evidence>
<organism evidence="4 5">
    <name type="scientific">Thiohalophilus thiocyanatoxydans</name>
    <dbReference type="NCBI Taxonomy" id="381308"/>
    <lineage>
        <taxon>Bacteria</taxon>
        <taxon>Pseudomonadati</taxon>
        <taxon>Pseudomonadota</taxon>
        <taxon>Gammaproteobacteria</taxon>
        <taxon>Thiohalomonadales</taxon>
        <taxon>Thiohalophilaceae</taxon>
        <taxon>Thiohalophilus</taxon>
    </lineage>
</organism>
<evidence type="ECO:0000313" key="4">
    <source>
        <dbReference type="EMBL" id="TDY02574.1"/>
    </source>
</evidence>
<dbReference type="Gene3D" id="3.40.50.10890">
    <property type="match status" value="1"/>
</dbReference>
<dbReference type="CDD" id="cd16295">
    <property type="entry name" value="TTHA0252-CPSF-like_MBL-fold"/>
    <property type="match status" value="1"/>
</dbReference>